<feature type="signal peptide" evidence="3">
    <location>
        <begin position="1"/>
        <end position="22"/>
    </location>
</feature>
<evidence type="ECO:0000313" key="4">
    <source>
        <dbReference type="EMBL" id="SFG75515.1"/>
    </source>
</evidence>
<name>A0A1I2UE67_9CORY</name>
<dbReference type="AlphaFoldDB" id="A0A1I2UE67"/>
<dbReference type="Proteomes" id="UP000199065">
    <property type="component" value="Unassembled WGS sequence"/>
</dbReference>
<dbReference type="RefSeq" id="WP_143067485.1">
    <property type="nucleotide sequence ID" value="NZ_FOPJ01000013.1"/>
</dbReference>
<reference evidence="4 5" key="1">
    <citation type="submission" date="2016-10" db="EMBL/GenBank/DDBJ databases">
        <authorList>
            <person name="de Groot N.N."/>
        </authorList>
    </citation>
    <scope>NUCLEOTIDE SEQUENCE [LARGE SCALE GENOMIC DNA]</scope>
    <source>
        <strain>J11</strain>
        <strain evidence="5">PG 39</strain>
    </source>
</reference>
<dbReference type="STRING" id="185761.SAMN05660282_01845"/>
<evidence type="ECO:0008006" key="6">
    <source>
        <dbReference type="Google" id="ProtNLM"/>
    </source>
</evidence>
<feature type="region of interest" description="Disordered" evidence="1">
    <location>
        <begin position="203"/>
        <end position="234"/>
    </location>
</feature>
<organism evidence="4 5">
    <name type="scientific">Corynebacterium spheniscorum</name>
    <dbReference type="NCBI Taxonomy" id="185761"/>
    <lineage>
        <taxon>Bacteria</taxon>
        <taxon>Bacillati</taxon>
        <taxon>Actinomycetota</taxon>
        <taxon>Actinomycetes</taxon>
        <taxon>Mycobacteriales</taxon>
        <taxon>Corynebacteriaceae</taxon>
        <taxon>Corynebacterium</taxon>
    </lineage>
</organism>
<dbReference type="OrthoDB" id="3797035at2"/>
<proteinExistence type="predicted"/>
<feature type="transmembrane region" description="Helical" evidence="2">
    <location>
        <begin position="870"/>
        <end position="889"/>
    </location>
</feature>
<gene>
    <name evidence="4" type="ORF">SAMN05660282_01845</name>
</gene>
<evidence type="ECO:0000313" key="5">
    <source>
        <dbReference type="Proteomes" id="UP000199065"/>
    </source>
</evidence>
<evidence type="ECO:0000256" key="3">
    <source>
        <dbReference type="SAM" id="SignalP"/>
    </source>
</evidence>
<accession>A0A1I2UE67</accession>
<evidence type="ECO:0000256" key="2">
    <source>
        <dbReference type="SAM" id="Phobius"/>
    </source>
</evidence>
<keyword evidence="2" id="KW-0812">Transmembrane</keyword>
<keyword evidence="2" id="KW-0472">Membrane</keyword>
<keyword evidence="2" id="KW-1133">Transmembrane helix</keyword>
<dbReference type="EMBL" id="FOPJ01000013">
    <property type="protein sequence ID" value="SFG75515.1"/>
    <property type="molecule type" value="Genomic_DNA"/>
</dbReference>
<keyword evidence="3" id="KW-0732">Signal</keyword>
<feature type="chain" id="PRO_5038446033" description="Secreted protein" evidence="3">
    <location>
        <begin position="23"/>
        <end position="913"/>
    </location>
</feature>
<feature type="region of interest" description="Disordered" evidence="1">
    <location>
        <begin position="590"/>
        <end position="613"/>
    </location>
</feature>
<feature type="region of interest" description="Disordered" evidence="1">
    <location>
        <begin position="658"/>
        <end position="686"/>
    </location>
</feature>
<evidence type="ECO:0000256" key="1">
    <source>
        <dbReference type="SAM" id="MobiDB-lite"/>
    </source>
</evidence>
<protein>
    <recommendedName>
        <fullName evidence="6">Secreted protein</fullName>
    </recommendedName>
</protein>
<keyword evidence="5" id="KW-1185">Reference proteome</keyword>
<sequence length="913" mass="96689">MPTNSYNLLRLPAVLLGTGLCAALMQIPATQLAPMAGAAPVPMSVQDPAVSEQWVHSATRPGEKDAPLAIDVMSVSSPTPMVPGDRLRIEVELHNTTAKRLTDIVVQSRRTEAVGSVAEARLKLARNANDYPYYGAPVVISRDLAPDEKRRVVLDIATDAAPGGLALPGPGVYPVLLTAQAHPVGQEPGNFATERFLLDATKEVRSEGSESASEGAAEEDQATPPEPAPATPTVPVGLIYPLAAEVDIVPGETGEAPEYPPLLLESEKLAEELAPGGRLRRLLDQWDQATTSEHGAQLKHGSCLAIDPALLEAVDRMSHGYNVGGERAKLAKQGQRLRDSWGKNKDIIPGAPGRGVADATTWIEDIQRILSDPETCVFALPWGNADLNAVRTTANSWLMREALQRGPAVITRVTGREPSRNIVLPGSGYISPQTAPWLGWADTYYQQDPALLSAGRAGLSDAWATAQAHSLTQPAKGAQPAEQKSNLEDTKLPAAQGSETPPQPTEHPVSALVANNTVWSAPQAGRFAQLSEGIQAVTYQDSLAATLAATGPHPETVGYSNPDSRYDYRLDSAASRDLVASAALRLAVQEQAQPTAPAPRASSQPTPPPLLAVPPVLLSADTARSLLDTTTGLFAQHQASPIALADYLAADPHEQAALAHHSTAGAQADPAFGSPYPDPSASSDTERLRVAQQANYTDDLTQVMVRDTAIALTPYDFTAPLRRELLSSLAVSPRRAVARHDQLIDEVDARLNGNRDILQSLRGSVALIPPGGVYTRASNASPLLAVAANGLPLPVVVNIGWSGAEANADSARIQAPQGLRIPARGSITVQMTADLPENELIDVRMWLSTPEGARISESVDVRVNTRSGAIATRGIVVATLTVLILLLLFRVGRARLKRPSAIPPHSGGKMPPR</sequence>